<dbReference type="Pfam" id="PF13374">
    <property type="entry name" value="TPR_10"/>
    <property type="match status" value="1"/>
</dbReference>
<evidence type="ECO:0000313" key="2">
    <source>
        <dbReference type="Proteomes" id="UP000007148"/>
    </source>
</evidence>
<sequence>MNNLACSLAHRGQWPEAERMRREVLALRLEVLGGRHPDTFMAIKNLAYSLADRGQWRSLEGAIQTP</sequence>
<name>G4U1V5_SERID</name>
<dbReference type="InterPro" id="IPR011990">
    <property type="entry name" value="TPR-like_helical_dom_sf"/>
</dbReference>
<dbReference type="STRING" id="1109443.G4U1V5"/>
<protein>
    <recommendedName>
        <fullName evidence="3">Kinesin light chain</fullName>
    </recommendedName>
</protein>
<keyword evidence="2" id="KW-1185">Reference proteome</keyword>
<accession>G4U1V5</accession>
<dbReference type="SUPFAM" id="SSF48452">
    <property type="entry name" value="TPR-like"/>
    <property type="match status" value="1"/>
</dbReference>
<dbReference type="HOGENOM" id="CLU_000288_125_11_1"/>
<gene>
    <name evidence="1" type="ORF">PIIN_11525</name>
</gene>
<evidence type="ECO:0000313" key="1">
    <source>
        <dbReference type="EMBL" id="CCA77548.1"/>
    </source>
</evidence>
<reference evidence="1 2" key="1">
    <citation type="journal article" date="2011" name="PLoS Pathog.">
        <title>Endophytic Life Strategies Decoded by Genome and Transcriptome Analyses of the Mutualistic Root Symbiont Piriformospora indica.</title>
        <authorList>
            <person name="Zuccaro A."/>
            <person name="Lahrmann U."/>
            <person name="Guldener U."/>
            <person name="Langen G."/>
            <person name="Pfiffi S."/>
            <person name="Biedenkopf D."/>
            <person name="Wong P."/>
            <person name="Samans B."/>
            <person name="Grimm C."/>
            <person name="Basiewicz M."/>
            <person name="Murat C."/>
            <person name="Martin F."/>
            <person name="Kogel K.H."/>
        </authorList>
    </citation>
    <scope>NUCLEOTIDE SEQUENCE [LARGE SCALE GENOMIC DNA]</scope>
    <source>
        <strain evidence="1 2">DSM 11827</strain>
    </source>
</reference>
<organism evidence="1 2">
    <name type="scientific">Serendipita indica (strain DSM 11827)</name>
    <name type="common">Root endophyte fungus</name>
    <name type="synonym">Piriformospora indica</name>
    <dbReference type="NCBI Taxonomy" id="1109443"/>
    <lineage>
        <taxon>Eukaryota</taxon>
        <taxon>Fungi</taxon>
        <taxon>Dikarya</taxon>
        <taxon>Basidiomycota</taxon>
        <taxon>Agaricomycotina</taxon>
        <taxon>Agaricomycetes</taxon>
        <taxon>Sebacinales</taxon>
        <taxon>Serendipitaceae</taxon>
        <taxon>Serendipita</taxon>
    </lineage>
</organism>
<dbReference type="AlphaFoldDB" id="G4U1V5"/>
<dbReference type="Gene3D" id="1.25.40.10">
    <property type="entry name" value="Tetratricopeptide repeat domain"/>
    <property type="match status" value="1"/>
</dbReference>
<dbReference type="OrthoDB" id="539810at2759"/>
<proteinExistence type="predicted"/>
<dbReference type="Proteomes" id="UP000007148">
    <property type="component" value="Unassembled WGS sequence"/>
</dbReference>
<dbReference type="InParanoid" id="G4U1V5"/>
<dbReference type="EMBL" id="CAFZ01001715">
    <property type="protein sequence ID" value="CCA77548.1"/>
    <property type="molecule type" value="Genomic_DNA"/>
</dbReference>
<evidence type="ECO:0008006" key="3">
    <source>
        <dbReference type="Google" id="ProtNLM"/>
    </source>
</evidence>
<comment type="caution">
    <text evidence="1">The sequence shown here is derived from an EMBL/GenBank/DDBJ whole genome shotgun (WGS) entry which is preliminary data.</text>
</comment>